<sequence length="51" mass="5967">MRRSILRRAGRGYLKKQMMEFQVAFIVGSQHGAWMACLHLCDAVYAFQSFR</sequence>
<dbReference type="AlphaFoldDB" id="C0DSU6"/>
<comment type="caution">
    <text evidence="1">The sequence shown here is derived from an EMBL/GenBank/DDBJ whole genome shotgun (WGS) entry which is preliminary data.</text>
</comment>
<proteinExistence type="predicted"/>
<dbReference type="Proteomes" id="UP000005837">
    <property type="component" value="Unassembled WGS sequence"/>
</dbReference>
<evidence type="ECO:0000313" key="2">
    <source>
        <dbReference type="Proteomes" id="UP000005837"/>
    </source>
</evidence>
<organism evidence="1 2">
    <name type="scientific">Eikenella corrodens ATCC 23834</name>
    <dbReference type="NCBI Taxonomy" id="546274"/>
    <lineage>
        <taxon>Bacteria</taxon>
        <taxon>Pseudomonadati</taxon>
        <taxon>Pseudomonadota</taxon>
        <taxon>Betaproteobacteria</taxon>
        <taxon>Neisseriales</taxon>
        <taxon>Neisseriaceae</taxon>
        <taxon>Eikenella</taxon>
    </lineage>
</organism>
<gene>
    <name evidence="1" type="ORF">EIKCOROL_00419</name>
</gene>
<reference evidence="1 2" key="1">
    <citation type="submission" date="2009-01" db="EMBL/GenBank/DDBJ databases">
        <authorList>
            <person name="Fulton L."/>
            <person name="Clifton S."/>
            <person name="Chinwalla A.T."/>
            <person name="Mitreva M."/>
            <person name="Sodergren E."/>
            <person name="Weinstock G."/>
            <person name="Clifton S."/>
            <person name="Dooling D.J."/>
            <person name="Fulton B."/>
            <person name="Minx P."/>
            <person name="Pepin K.H."/>
            <person name="Johnson M."/>
            <person name="Bhonagiri V."/>
            <person name="Nash W.E."/>
            <person name="Mardis E.R."/>
            <person name="Wilson R.K."/>
        </authorList>
    </citation>
    <scope>NUCLEOTIDE SEQUENCE [LARGE SCALE GENOMIC DNA]</scope>
    <source>
        <strain evidence="1 2">ATCC 23834</strain>
    </source>
</reference>
<protein>
    <submittedName>
        <fullName evidence="1">Uncharacterized protein</fullName>
    </submittedName>
</protein>
<name>C0DSU6_EIKCO</name>
<accession>C0DSU6</accession>
<dbReference type="HOGENOM" id="CLU_3098342_0_0_4"/>
<evidence type="ECO:0000313" key="1">
    <source>
        <dbReference type="EMBL" id="EEG24864.1"/>
    </source>
</evidence>
<dbReference type="EMBL" id="ACEA01000009">
    <property type="protein sequence ID" value="EEG24864.1"/>
    <property type="molecule type" value="Genomic_DNA"/>
</dbReference>